<dbReference type="AlphaFoldDB" id="A0A183FRV5"/>
<proteinExistence type="predicted"/>
<dbReference type="OrthoDB" id="5877736at2759"/>
<name>A0A183FRV5_HELPZ</name>
<dbReference type="EMBL" id="UZAH01026817">
    <property type="protein sequence ID" value="VDO85659.1"/>
    <property type="molecule type" value="Genomic_DNA"/>
</dbReference>
<protein>
    <submittedName>
        <fullName evidence="1 3">Uncharacterized protein</fullName>
    </submittedName>
</protein>
<reference evidence="3" key="2">
    <citation type="submission" date="2019-09" db="UniProtKB">
        <authorList>
            <consortium name="WormBaseParasite"/>
        </authorList>
    </citation>
    <scope>IDENTIFICATION</scope>
</reference>
<dbReference type="WBParaSite" id="HPBE_0001060201-mRNA-1">
    <property type="protein sequence ID" value="HPBE_0001060201-mRNA-1"/>
    <property type="gene ID" value="HPBE_0001060201"/>
</dbReference>
<gene>
    <name evidence="1" type="ORF">HPBE_LOCUS10603</name>
</gene>
<reference evidence="1 2" key="1">
    <citation type="submission" date="2018-11" db="EMBL/GenBank/DDBJ databases">
        <authorList>
            <consortium name="Pathogen Informatics"/>
        </authorList>
    </citation>
    <scope>NUCLEOTIDE SEQUENCE [LARGE SCALE GENOMIC DNA]</scope>
</reference>
<evidence type="ECO:0000313" key="2">
    <source>
        <dbReference type="Proteomes" id="UP000050761"/>
    </source>
</evidence>
<accession>A0A3P7Z667</accession>
<evidence type="ECO:0000313" key="1">
    <source>
        <dbReference type="EMBL" id="VDO85659.1"/>
    </source>
</evidence>
<accession>A0A183FRV5</accession>
<organism evidence="2 3">
    <name type="scientific">Heligmosomoides polygyrus</name>
    <name type="common">Parasitic roundworm</name>
    <dbReference type="NCBI Taxonomy" id="6339"/>
    <lineage>
        <taxon>Eukaryota</taxon>
        <taxon>Metazoa</taxon>
        <taxon>Ecdysozoa</taxon>
        <taxon>Nematoda</taxon>
        <taxon>Chromadorea</taxon>
        <taxon>Rhabditida</taxon>
        <taxon>Rhabditina</taxon>
        <taxon>Rhabditomorpha</taxon>
        <taxon>Strongyloidea</taxon>
        <taxon>Heligmosomidae</taxon>
        <taxon>Heligmosomoides</taxon>
    </lineage>
</organism>
<evidence type="ECO:0000313" key="3">
    <source>
        <dbReference type="WBParaSite" id="HPBE_0001060201-mRNA-1"/>
    </source>
</evidence>
<dbReference type="Proteomes" id="UP000050761">
    <property type="component" value="Unassembled WGS sequence"/>
</dbReference>
<sequence length="251" mass="27670">MAAAAAATAAAAVTLTSLGSGIDSTEESDVALFCRVRPRFSLRFSFEEYDSVGQLILPDKSLLEEYVKRKRGRLEQFLSEPIPERDEPRCDSPTNSVTSELFPACAVRVFGRSPHGVPVITAPSRSVSRVSSVASVVEPTTPTVMLDTLTNYNNFNSTPQAFLRDTSSRIQIAKPIQFDAPKTPFEERIQQQAHANRKASLLAADDRAAMLARQGYMTQSYWTGFEPEIVVASRPGPPAYYKSALKYRNKT</sequence>
<keyword evidence="2" id="KW-1185">Reference proteome</keyword>